<dbReference type="Pfam" id="PF00144">
    <property type="entry name" value="Beta-lactamase"/>
    <property type="match status" value="1"/>
</dbReference>
<dbReference type="EMBL" id="RZGZ01000004">
    <property type="protein sequence ID" value="RUQ98166.1"/>
    <property type="molecule type" value="Genomic_DNA"/>
</dbReference>
<dbReference type="GO" id="GO:0016787">
    <property type="term" value="F:hydrolase activity"/>
    <property type="evidence" value="ECO:0007669"/>
    <property type="project" value="UniProtKB-KW"/>
</dbReference>
<evidence type="ECO:0000313" key="3">
    <source>
        <dbReference type="EMBL" id="RUQ98166.1"/>
    </source>
</evidence>
<sequence length="375" mass="39467">MTIRSALIATTGAAALLAGLALAPPAPEAASGHDPVRAALAETMRLDDWPAAFAATTDERGKTRTYAAGVVELGTSTKVSRDSSLRIGSNTKTFTAAVVLQLVAEGEIDLDATVESYLPGVLDHPEVTGADVTVRQLLQHTAGLPDLDDDVFANIVEWQHRYISPRSALDIALTEPVTGAPGEAFSYSNTHYILAGLIVEAVAGRPFSEVVHERILAPLGLDDTYMPDQGEQVIRGKHPHSYIPVDGESLDYTDFDPSWGFTAGAMVSTTSDLTAFYAALAQGDVVPADLLAEMQTTIPTTGLWEGARYGLGLISFDLSCGVTAWGHGGDVPGTQSRVAATEDGRSAAIVVTRNATTAEGEARLRAFLDTAICSQ</sequence>
<feature type="signal peptide" evidence="1">
    <location>
        <begin position="1"/>
        <end position="23"/>
    </location>
</feature>
<keyword evidence="4" id="KW-1185">Reference proteome</keyword>
<reference evidence="3 4" key="1">
    <citation type="submission" date="2018-12" db="EMBL/GenBank/DDBJ databases">
        <authorList>
            <person name="Li F."/>
        </authorList>
    </citation>
    <scope>NUCLEOTIDE SEQUENCE [LARGE SCALE GENOMIC DNA]</scope>
    <source>
        <strain evidence="3 4">EGI 6500705</strain>
    </source>
</reference>
<dbReference type="InterPro" id="IPR050491">
    <property type="entry name" value="AmpC-like"/>
</dbReference>
<evidence type="ECO:0000256" key="1">
    <source>
        <dbReference type="SAM" id="SignalP"/>
    </source>
</evidence>
<dbReference type="Gene3D" id="3.40.710.10">
    <property type="entry name" value="DD-peptidase/beta-lactamase superfamily"/>
    <property type="match status" value="1"/>
</dbReference>
<dbReference type="PANTHER" id="PTHR46825">
    <property type="entry name" value="D-ALANYL-D-ALANINE-CARBOXYPEPTIDASE/ENDOPEPTIDASE AMPH"/>
    <property type="match status" value="1"/>
</dbReference>
<organism evidence="3 4">
    <name type="scientific">Labedella endophytica</name>
    <dbReference type="NCBI Taxonomy" id="1523160"/>
    <lineage>
        <taxon>Bacteria</taxon>
        <taxon>Bacillati</taxon>
        <taxon>Actinomycetota</taxon>
        <taxon>Actinomycetes</taxon>
        <taxon>Micrococcales</taxon>
        <taxon>Microbacteriaceae</taxon>
        <taxon>Labedella</taxon>
    </lineage>
</organism>
<dbReference type="Proteomes" id="UP000274909">
    <property type="component" value="Unassembled WGS sequence"/>
</dbReference>
<dbReference type="InterPro" id="IPR012338">
    <property type="entry name" value="Beta-lactam/transpept-like"/>
</dbReference>
<dbReference type="PANTHER" id="PTHR46825:SF7">
    <property type="entry name" value="D-ALANYL-D-ALANINE CARBOXYPEPTIDASE"/>
    <property type="match status" value="1"/>
</dbReference>
<evidence type="ECO:0000259" key="2">
    <source>
        <dbReference type="Pfam" id="PF00144"/>
    </source>
</evidence>
<gene>
    <name evidence="3" type="ORF">ELQ94_14185</name>
</gene>
<dbReference type="RefSeq" id="WP_127051019.1">
    <property type="nucleotide sequence ID" value="NZ_RZGZ01000004.1"/>
</dbReference>
<name>A0A433JPQ2_9MICO</name>
<feature type="domain" description="Beta-lactamase-related" evidence="2">
    <location>
        <begin position="53"/>
        <end position="363"/>
    </location>
</feature>
<protein>
    <submittedName>
        <fullName evidence="3">Class A beta-lactamase-related serine hydrolase</fullName>
    </submittedName>
</protein>
<proteinExistence type="predicted"/>
<dbReference type="AlphaFoldDB" id="A0A433JPQ2"/>
<dbReference type="OrthoDB" id="3174977at2"/>
<dbReference type="InterPro" id="IPR001466">
    <property type="entry name" value="Beta-lactam-related"/>
</dbReference>
<evidence type="ECO:0000313" key="4">
    <source>
        <dbReference type="Proteomes" id="UP000274909"/>
    </source>
</evidence>
<comment type="caution">
    <text evidence="3">The sequence shown here is derived from an EMBL/GenBank/DDBJ whole genome shotgun (WGS) entry which is preliminary data.</text>
</comment>
<keyword evidence="1" id="KW-0732">Signal</keyword>
<dbReference type="SUPFAM" id="SSF56601">
    <property type="entry name" value="beta-lactamase/transpeptidase-like"/>
    <property type="match status" value="1"/>
</dbReference>
<accession>A0A433JPQ2</accession>
<keyword evidence="3" id="KW-0378">Hydrolase</keyword>
<feature type="chain" id="PRO_5039677146" evidence="1">
    <location>
        <begin position="24"/>
        <end position="375"/>
    </location>
</feature>